<evidence type="ECO:0000256" key="6">
    <source>
        <dbReference type="RuleBase" id="RU000481"/>
    </source>
</evidence>
<dbReference type="AlphaFoldDB" id="A0A0W0SGK9"/>
<dbReference type="OrthoDB" id="9803354at2"/>
<evidence type="ECO:0000256" key="3">
    <source>
        <dbReference type="ARBA" id="ARBA00022576"/>
    </source>
</evidence>
<organism evidence="8 10">
    <name type="scientific">Legionella cherrii</name>
    <dbReference type="NCBI Taxonomy" id="28084"/>
    <lineage>
        <taxon>Bacteria</taxon>
        <taxon>Pseudomonadati</taxon>
        <taxon>Pseudomonadota</taxon>
        <taxon>Gammaproteobacteria</taxon>
        <taxon>Legionellales</taxon>
        <taxon>Legionellaceae</taxon>
        <taxon>Legionella</taxon>
    </lineage>
</organism>
<dbReference type="EMBL" id="LR134173">
    <property type="protein sequence ID" value="VEB32698.1"/>
    <property type="molecule type" value="Genomic_DNA"/>
</dbReference>
<evidence type="ECO:0000256" key="4">
    <source>
        <dbReference type="ARBA" id="ARBA00022679"/>
    </source>
</evidence>
<dbReference type="GO" id="GO:0008483">
    <property type="term" value="F:transaminase activity"/>
    <property type="evidence" value="ECO:0007669"/>
    <property type="project" value="UniProtKB-KW"/>
</dbReference>
<dbReference type="FunFam" id="3.40.640.10:FF:000033">
    <property type="entry name" value="Aspartate aminotransferase"/>
    <property type="match status" value="1"/>
</dbReference>
<keyword evidence="3 6" id="KW-0032">Aminotransferase</keyword>
<dbReference type="InterPro" id="IPR015424">
    <property type="entry name" value="PyrdxlP-dep_Trfase"/>
</dbReference>
<accession>A0A0W0SGK9</accession>
<reference evidence="8 10" key="1">
    <citation type="submission" date="2015-11" db="EMBL/GenBank/DDBJ databases">
        <title>Genomic analysis of 38 Legionella species identifies large and diverse effector repertoires.</title>
        <authorList>
            <person name="Burstein D."/>
            <person name="Amaro F."/>
            <person name="Zusman T."/>
            <person name="Lifshitz Z."/>
            <person name="Cohen O."/>
            <person name="Gilbert J.A."/>
            <person name="Pupko T."/>
            <person name="Shuman H.A."/>
            <person name="Segal G."/>
        </authorList>
    </citation>
    <scope>NUCLEOTIDE SEQUENCE [LARGE SCALE GENOMIC DNA]</scope>
    <source>
        <strain evidence="8 10">ORW</strain>
    </source>
</reference>
<sequence length="393" mass="43233">MNHFIKKSLPEDSATVAINSLAQQKIKEGIKIYNLSAGEPKLPPHPAIVTATTYALEQGQTLYPPVAGISELRDLASVWMNKTYGCSFKKENCLVVNGGKFGIYLLMQLLVQQNDEVIIPAPYWVSYPAMTQLFGGNPVIVDTKETDGWKLTAQSLKKACTPQSKLLILNNATNPTGALYTEDELLELLHVAQEHDLLVIADEVYSALTYDGHSYISCGSFPQYQDRVIVIQSCSKNFAMTGWRIGFVFAPQSIIQPLTALVSQSTSGVTTLSQSAAMAALTEINYVSIWVQQCMQKRRDTLINALNDAFGLTLTSPASSLYIFLSLKSLGFNKENSEEFCKHALEEAHVALVPGIAFGKEGYVRMSFGGNEENLNAGIHALAQWLHSHNSRY</sequence>
<dbReference type="Proteomes" id="UP000277577">
    <property type="component" value="Chromosome"/>
</dbReference>
<dbReference type="Pfam" id="PF00155">
    <property type="entry name" value="Aminotran_1_2"/>
    <property type="match status" value="1"/>
</dbReference>
<dbReference type="InterPro" id="IPR050596">
    <property type="entry name" value="AspAT/PAT-like"/>
</dbReference>
<dbReference type="GO" id="GO:0006520">
    <property type="term" value="P:amino acid metabolic process"/>
    <property type="evidence" value="ECO:0007669"/>
    <property type="project" value="InterPro"/>
</dbReference>
<evidence type="ECO:0000313" key="10">
    <source>
        <dbReference type="Proteomes" id="UP000054921"/>
    </source>
</evidence>
<evidence type="ECO:0000256" key="1">
    <source>
        <dbReference type="ARBA" id="ARBA00001933"/>
    </source>
</evidence>
<dbReference type="SUPFAM" id="SSF53383">
    <property type="entry name" value="PLP-dependent transferases"/>
    <property type="match status" value="1"/>
</dbReference>
<dbReference type="InterPro" id="IPR004838">
    <property type="entry name" value="NHTrfase_class1_PyrdxlP-BS"/>
</dbReference>
<dbReference type="InterPro" id="IPR015422">
    <property type="entry name" value="PyrdxlP-dep_Trfase_small"/>
</dbReference>
<keyword evidence="11" id="KW-1185">Reference proteome</keyword>
<evidence type="ECO:0000313" key="8">
    <source>
        <dbReference type="EMBL" id="KTC82297.1"/>
    </source>
</evidence>
<dbReference type="GO" id="GO:0030170">
    <property type="term" value="F:pyridoxal phosphate binding"/>
    <property type="evidence" value="ECO:0007669"/>
    <property type="project" value="InterPro"/>
</dbReference>
<reference evidence="9 11" key="2">
    <citation type="submission" date="2018-12" db="EMBL/GenBank/DDBJ databases">
        <authorList>
            <consortium name="Pathogen Informatics"/>
        </authorList>
    </citation>
    <scope>NUCLEOTIDE SEQUENCE [LARGE SCALE GENOMIC DNA]</scope>
    <source>
        <strain evidence="9 11">NCTC11976</strain>
    </source>
</reference>
<dbReference type="PANTHER" id="PTHR46383:SF1">
    <property type="entry name" value="ASPARTATE AMINOTRANSFERASE"/>
    <property type="match status" value="1"/>
</dbReference>
<dbReference type="EC" id="2.6.1.-" evidence="6"/>
<dbReference type="Gene3D" id="3.40.640.10">
    <property type="entry name" value="Type I PLP-dependent aspartate aminotransferase-like (Major domain)"/>
    <property type="match status" value="1"/>
</dbReference>
<comment type="similarity">
    <text evidence="2 6">Belongs to the class-I pyridoxal-phosphate-dependent aminotransferase family.</text>
</comment>
<dbReference type="RefSeq" id="WP_028380867.1">
    <property type="nucleotide sequence ID" value="NZ_CAAAIT010000003.1"/>
</dbReference>
<dbReference type="STRING" id="28084.Lche_0561"/>
<evidence type="ECO:0000313" key="11">
    <source>
        <dbReference type="Proteomes" id="UP000277577"/>
    </source>
</evidence>
<dbReference type="PROSITE" id="PS00105">
    <property type="entry name" value="AA_TRANSFER_CLASS_1"/>
    <property type="match status" value="1"/>
</dbReference>
<keyword evidence="5" id="KW-0663">Pyridoxal phosphate</keyword>
<proteinExistence type="inferred from homology"/>
<dbReference type="InterPro" id="IPR015421">
    <property type="entry name" value="PyrdxlP-dep_Trfase_major"/>
</dbReference>
<keyword evidence="4 6" id="KW-0808">Transferase</keyword>
<evidence type="ECO:0000256" key="2">
    <source>
        <dbReference type="ARBA" id="ARBA00007441"/>
    </source>
</evidence>
<feature type="domain" description="Aminotransferase class I/classII large" evidence="7">
    <location>
        <begin position="31"/>
        <end position="382"/>
    </location>
</feature>
<dbReference type="Proteomes" id="UP000054921">
    <property type="component" value="Unassembled WGS sequence"/>
</dbReference>
<comment type="cofactor">
    <cofactor evidence="1 6">
        <name>pyridoxal 5'-phosphate</name>
        <dbReference type="ChEBI" id="CHEBI:597326"/>
    </cofactor>
</comment>
<dbReference type="Gene3D" id="3.90.1150.10">
    <property type="entry name" value="Aspartate Aminotransferase, domain 1"/>
    <property type="match status" value="1"/>
</dbReference>
<evidence type="ECO:0000256" key="5">
    <source>
        <dbReference type="ARBA" id="ARBA00022898"/>
    </source>
</evidence>
<evidence type="ECO:0000313" key="9">
    <source>
        <dbReference type="EMBL" id="VEB32698.1"/>
    </source>
</evidence>
<dbReference type="PATRIC" id="fig|28084.5.peg.604"/>
<dbReference type="PANTHER" id="PTHR46383">
    <property type="entry name" value="ASPARTATE AMINOTRANSFERASE"/>
    <property type="match status" value="1"/>
</dbReference>
<protein>
    <recommendedName>
        <fullName evidence="6">Aminotransferase</fullName>
        <ecNumber evidence="6">2.6.1.-</ecNumber>
    </recommendedName>
</protein>
<gene>
    <name evidence="8" type="primary">aspB</name>
    <name evidence="8" type="ORF">Lche_0561</name>
    <name evidence="9" type="ORF">NCTC11976_00098</name>
</gene>
<name>A0A0W0SGK9_9GAMM</name>
<evidence type="ECO:0000259" key="7">
    <source>
        <dbReference type="Pfam" id="PF00155"/>
    </source>
</evidence>
<dbReference type="CDD" id="cd00609">
    <property type="entry name" value="AAT_like"/>
    <property type="match status" value="1"/>
</dbReference>
<dbReference type="EMBL" id="LNXW01000009">
    <property type="protein sequence ID" value="KTC82297.1"/>
    <property type="molecule type" value="Genomic_DNA"/>
</dbReference>
<dbReference type="InterPro" id="IPR004839">
    <property type="entry name" value="Aminotransferase_I/II_large"/>
</dbReference>